<dbReference type="InterPro" id="IPR004089">
    <property type="entry name" value="MCPsignal_dom"/>
</dbReference>
<dbReference type="Proteomes" id="UP000032582">
    <property type="component" value="Unassembled WGS sequence"/>
</dbReference>
<feature type="coiled-coil region" evidence="4">
    <location>
        <begin position="72"/>
        <end position="109"/>
    </location>
</feature>
<dbReference type="Pfam" id="PF00015">
    <property type="entry name" value="MCPsignal"/>
    <property type="match status" value="1"/>
</dbReference>
<proteinExistence type="inferred from homology"/>
<evidence type="ECO:0000256" key="2">
    <source>
        <dbReference type="ARBA" id="ARBA00029447"/>
    </source>
</evidence>
<gene>
    <name evidence="6" type="ORF">UA45_11550</name>
</gene>
<dbReference type="PATRIC" id="fig|582.24.peg.3630"/>
<dbReference type="Gene3D" id="1.20.120.30">
    <property type="entry name" value="Aspartate receptor, ligand-binding domain"/>
    <property type="match status" value="1"/>
</dbReference>
<dbReference type="EMBL" id="JZSH01000123">
    <property type="protein sequence ID" value="KJF77626.1"/>
    <property type="molecule type" value="Genomic_DNA"/>
</dbReference>
<dbReference type="GO" id="GO:0007165">
    <property type="term" value="P:signal transduction"/>
    <property type="evidence" value="ECO:0007669"/>
    <property type="project" value="UniProtKB-KW"/>
</dbReference>
<evidence type="ECO:0000313" key="7">
    <source>
        <dbReference type="Proteomes" id="UP000032582"/>
    </source>
</evidence>
<dbReference type="PANTHER" id="PTHR43531:SF11">
    <property type="entry name" value="METHYL-ACCEPTING CHEMOTAXIS PROTEIN 3"/>
    <property type="match status" value="1"/>
</dbReference>
<dbReference type="GO" id="GO:0004888">
    <property type="term" value="F:transmembrane signaling receptor activity"/>
    <property type="evidence" value="ECO:0007669"/>
    <property type="project" value="TreeGrafter"/>
</dbReference>
<keyword evidence="1" id="KW-0145">Chemotaxis</keyword>
<sequence>MRKKLKQWFKNKRKQPSQQEITDVVSNTISTEISATDIAEKSNDKLLCQHLISGISAVEIIRDSLLNSSQRLMKELVTVDELNQKNESVRQEMNQLSELVHRIEQHTSENIIYVDELISVLGGINSNIDEINSLSRQINLLAINSAIESAHVGGRGAGFSVIAKEIKQLSSGIQFQAKNITALTLDINQHAKSISTSAEKNYQSINDIRYATEQACIMLQQTIELSAHMQEIIRFIATQQFLNTVKLDHVIWKIKVYELIFNRDETSEVNSHTDCRLGKWFYGEEGHKFSHLSCFSELEVPHEKVHRSGREALLAFRSGDDERMNISLNNMEQASTLVIKRLDELLSQMQPH</sequence>
<evidence type="ECO:0000256" key="3">
    <source>
        <dbReference type="PROSITE-ProRule" id="PRU00284"/>
    </source>
</evidence>
<keyword evidence="4" id="KW-0175">Coiled coil</keyword>
<dbReference type="PANTHER" id="PTHR43531">
    <property type="entry name" value="PROTEIN ICFG"/>
    <property type="match status" value="1"/>
</dbReference>
<feature type="domain" description="Methyl-accepting transducer" evidence="5">
    <location>
        <begin position="90"/>
        <end position="238"/>
    </location>
</feature>
<protein>
    <submittedName>
        <fullName evidence="6">Chemotaxis protein</fullName>
    </submittedName>
</protein>
<dbReference type="SUPFAM" id="SSF58104">
    <property type="entry name" value="Methyl-accepting chemotaxis protein (MCP) signaling domain"/>
    <property type="match status" value="1"/>
</dbReference>
<dbReference type="PROSITE" id="PS50111">
    <property type="entry name" value="CHEMOTAXIS_TRANSDUC_2"/>
    <property type="match status" value="1"/>
</dbReference>
<name>A0A0D8L939_MORMO</name>
<dbReference type="GO" id="GO:0006935">
    <property type="term" value="P:chemotaxis"/>
    <property type="evidence" value="ECO:0007669"/>
    <property type="project" value="UniProtKB-KW"/>
</dbReference>
<evidence type="ECO:0000256" key="1">
    <source>
        <dbReference type="ARBA" id="ARBA00022500"/>
    </source>
</evidence>
<dbReference type="Pfam" id="PF13682">
    <property type="entry name" value="CZB"/>
    <property type="match status" value="1"/>
</dbReference>
<dbReference type="InterPro" id="IPR025991">
    <property type="entry name" value="Chemoreceptor_zinc-bind_dom"/>
</dbReference>
<dbReference type="AlphaFoldDB" id="A0A0D8L939"/>
<evidence type="ECO:0000256" key="4">
    <source>
        <dbReference type="SAM" id="Coils"/>
    </source>
</evidence>
<accession>A0A0D8L939</accession>
<evidence type="ECO:0000313" key="6">
    <source>
        <dbReference type="EMBL" id="KJF77626.1"/>
    </source>
</evidence>
<dbReference type="GO" id="GO:0005886">
    <property type="term" value="C:plasma membrane"/>
    <property type="evidence" value="ECO:0007669"/>
    <property type="project" value="TreeGrafter"/>
</dbReference>
<organism evidence="6 7">
    <name type="scientific">Morganella morganii</name>
    <name type="common">Proteus morganii</name>
    <dbReference type="NCBI Taxonomy" id="582"/>
    <lineage>
        <taxon>Bacteria</taxon>
        <taxon>Pseudomonadati</taxon>
        <taxon>Pseudomonadota</taxon>
        <taxon>Gammaproteobacteria</taxon>
        <taxon>Enterobacterales</taxon>
        <taxon>Morganellaceae</taxon>
        <taxon>Morganella</taxon>
    </lineage>
</organism>
<dbReference type="InterPro" id="IPR051310">
    <property type="entry name" value="MCP_chemotaxis"/>
</dbReference>
<dbReference type="Gene3D" id="6.10.250.3200">
    <property type="match status" value="1"/>
</dbReference>
<comment type="similarity">
    <text evidence="2">Belongs to the methyl-accepting chemotaxis (MCP) protein family.</text>
</comment>
<evidence type="ECO:0000259" key="5">
    <source>
        <dbReference type="PROSITE" id="PS50111"/>
    </source>
</evidence>
<keyword evidence="3" id="KW-0807">Transducer</keyword>
<comment type="caution">
    <text evidence="6">The sequence shown here is derived from an EMBL/GenBank/DDBJ whole genome shotgun (WGS) entry which is preliminary data.</text>
</comment>
<reference evidence="6 7" key="1">
    <citation type="submission" date="2015-02" db="EMBL/GenBank/DDBJ databases">
        <title>Whole genome shotgun sequencing of cultured foodborne pathogen.</title>
        <authorList>
            <person name="Timme R."/>
            <person name="Allard M.W."/>
            <person name="Strain E."/>
            <person name="Evans P.S."/>
            <person name="Brown E."/>
        </authorList>
    </citation>
    <scope>NUCLEOTIDE SEQUENCE [LARGE SCALE GENOMIC DNA]</scope>
    <source>
        <strain evidence="6 7">GCSL-TSO-24</strain>
    </source>
</reference>